<dbReference type="PANTHER" id="PTHR10629:SF54">
    <property type="entry name" value="DNA METHYLTRANSFERASE DIM-2"/>
    <property type="match status" value="1"/>
</dbReference>
<dbReference type="InterPro" id="IPR043151">
    <property type="entry name" value="BAH_sf"/>
</dbReference>
<feature type="compositionally biased region" description="Basic and acidic residues" evidence="6">
    <location>
        <begin position="1225"/>
        <end position="1234"/>
    </location>
</feature>
<evidence type="ECO:0000256" key="2">
    <source>
        <dbReference type="ARBA" id="ARBA00022603"/>
    </source>
</evidence>
<dbReference type="GO" id="GO:0003677">
    <property type="term" value="F:DNA binding"/>
    <property type="evidence" value="ECO:0007669"/>
    <property type="project" value="TreeGrafter"/>
</dbReference>
<dbReference type="PRINTS" id="PR00105">
    <property type="entry name" value="C5METTRFRASE"/>
</dbReference>
<protein>
    <recommendedName>
        <fullName evidence="1">DNA (cytosine-5-)-methyltransferase</fullName>
        <ecNumber evidence="1">2.1.1.37</ecNumber>
    </recommendedName>
</protein>
<keyword evidence="3 5" id="KW-0808">Transferase</keyword>
<dbReference type="Pfam" id="PF00145">
    <property type="entry name" value="DNA_methylase"/>
    <property type="match status" value="1"/>
</dbReference>
<dbReference type="OrthoDB" id="5376140at2759"/>
<dbReference type="PROSITE" id="PS51679">
    <property type="entry name" value="SAM_MT_C5"/>
    <property type="match status" value="1"/>
</dbReference>
<keyword evidence="2 5" id="KW-0489">Methyltransferase</keyword>
<dbReference type="InterPro" id="IPR029063">
    <property type="entry name" value="SAM-dependent_MTases_sf"/>
</dbReference>
<evidence type="ECO:0000313" key="8">
    <source>
        <dbReference type="EMBL" id="OLL21878.1"/>
    </source>
</evidence>
<dbReference type="PANTHER" id="PTHR10629">
    <property type="entry name" value="CYTOSINE-SPECIFIC METHYLTRANSFERASE"/>
    <property type="match status" value="1"/>
</dbReference>
<dbReference type="InterPro" id="IPR057215">
    <property type="entry name" value="DUF7893"/>
</dbReference>
<dbReference type="STRING" id="1198029.A0A1U7LGX5"/>
<comment type="caution">
    <text evidence="5">Lacks conserved residue(s) required for the propagation of feature annotation.</text>
</comment>
<comment type="similarity">
    <text evidence="5">Belongs to the class I-like SAM-binding methyltransferase superfamily. C5-methyltransferase family.</text>
</comment>
<evidence type="ECO:0000256" key="5">
    <source>
        <dbReference type="PROSITE-ProRule" id="PRU01016"/>
    </source>
</evidence>
<comment type="caution">
    <text evidence="8">The sequence shown here is derived from an EMBL/GenBank/DDBJ whole genome shotgun (WGS) entry which is preliminary data.</text>
</comment>
<evidence type="ECO:0000256" key="1">
    <source>
        <dbReference type="ARBA" id="ARBA00011975"/>
    </source>
</evidence>
<organism evidence="8 9">
    <name type="scientific">Neolecta irregularis (strain DAH-3)</name>
    <dbReference type="NCBI Taxonomy" id="1198029"/>
    <lineage>
        <taxon>Eukaryota</taxon>
        <taxon>Fungi</taxon>
        <taxon>Dikarya</taxon>
        <taxon>Ascomycota</taxon>
        <taxon>Taphrinomycotina</taxon>
        <taxon>Neolectales</taxon>
        <taxon>Neolectaceae</taxon>
        <taxon>Neolecta</taxon>
    </lineage>
</organism>
<dbReference type="GO" id="GO:0005634">
    <property type="term" value="C:nucleus"/>
    <property type="evidence" value="ECO:0007669"/>
    <property type="project" value="TreeGrafter"/>
</dbReference>
<keyword evidence="9" id="KW-1185">Reference proteome</keyword>
<dbReference type="GO" id="GO:0044027">
    <property type="term" value="P:negative regulation of gene expression via chromosomal CpG island methylation"/>
    <property type="evidence" value="ECO:0007669"/>
    <property type="project" value="TreeGrafter"/>
</dbReference>
<evidence type="ECO:0000256" key="3">
    <source>
        <dbReference type="ARBA" id="ARBA00022679"/>
    </source>
</evidence>
<feature type="region of interest" description="Disordered" evidence="6">
    <location>
        <begin position="1223"/>
        <end position="1248"/>
    </location>
</feature>
<dbReference type="EMBL" id="LXFE01004208">
    <property type="protein sequence ID" value="OLL21878.1"/>
    <property type="molecule type" value="Genomic_DNA"/>
</dbReference>
<dbReference type="OMA" id="TFDVIWY"/>
<dbReference type="AlphaFoldDB" id="A0A1U7LGX5"/>
<dbReference type="Gene3D" id="3.40.50.150">
    <property type="entry name" value="Vaccinia Virus protein VP39"/>
    <property type="match status" value="1"/>
</dbReference>
<dbReference type="Pfam" id="PF25423">
    <property type="entry name" value="DUF7893"/>
    <property type="match status" value="1"/>
</dbReference>
<keyword evidence="4 5" id="KW-0949">S-adenosyl-L-methionine</keyword>
<dbReference type="Gene3D" id="2.30.30.490">
    <property type="match status" value="1"/>
</dbReference>
<proteinExistence type="inferred from homology"/>
<evidence type="ECO:0000259" key="7">
    <source>
        <dbReference type="Pfam" id="PF25423"/>
    </source>
</evidence>
<dbReference type="Gene3D" id="3.90.120.10">
    <property type="entry name" value="DNA Methylase, subunit A, domain 2"/>
    <property type="match status" value="1"/>
</dbReference>
<dbReference type="SUPFAM" id="SSF53335">
    <property type="entry name" value="S-adenosyl-L-methionine-dependent methyltransferases"/>
    <property type="match status" value="1"/>
</dbReference>
<dbReference type="Proteomes" id="UP000186594">
    <property type="component" value="Unassembled WGS sequence"/>
</dbReference>
<sequence length="1248" mass="142093">MDSIPLAQDSDLMITRQNSNIVIDPPYRQYPLSSLDKAYQESPDKSIDEKTIIDVLVAAEGLDSASPDYAHDYSSFTLEDFSFYSKKEEDFKPIVRLLLSQNVNHLLADGYICDGNHRYRVEKISVLRLSIGNVVNSSQDFVDGNYKSDLSEAIWIQSAYGNARNFWYTLGKPAKEYEPYWMPSYWIMLFAKYFAEYLIAHEKISLESFRYHFCDWLQHLHKHNEAFNEWFSQCPRNRDLRQAVASYMPFLHHFIHTLDRLDISWDKVHPVIEQTWPGSFEKYRTLVDRNGKSVLEATIVTPYIYNRFEHLYAREMFEVREKLEFVSTDGKEAVLEIPRARRIERTATGMIAQFEYAPGEIKVGDVVAIKPDCRSSWNNKGIWMGYVQEVQNLHYKDKLGIIWLYAAKDTHSLTFDYRFWSNNCNCDQAAIYNYDVLAKVPVHFGDSPEKSGCEYFVRLFYHTDSFSFQTLKASDMDGINGNKPCGCANTTCFEFMQKEFPPQTHVLFLAAKTDAYLSVRRIESYDLEHRTFAMRTFHKRFDTPGEPLDSIEVYWTSEVLTYDFHNFDLIARKCTVVYLGETNQLTPELLYDGAGDFWFCRKARSQSGRLEVIQLDEIVSHSSEDILESDKLSGLDLFCGGGNFARGISDAGAVKHKWAVDIYGPAIKTYEANLSLNEDVYLYHGSVNSFLASAIAGKRGNKIPQKANIPSSFPLLMHSRANLANMDRTTEKSLTNCSLVASVGAFIDYYRPKFFVLENVPQMNPHNSEKDQVNVFKLLISAVVGLGYQTRGYKLTADSQGACQERTRLFIVGAAPGLDLPESPPWSHWTPPVDGTPTQCCRLGVGRDVVGNQLERTSVKDLIGAYPRRSISSALDDLPNVYDSHAQVCVSHPLHVVCANPHEKHRRVASCIPRFNIPEHLKWLSDLSYNDAVKHDRIPKGLRWQPADEFNVSSRAKSKAFHRCKRDEPSCTITTRPVICSNIGGKNLHYDYPRCITIEEAKRCQGFFDSDVFIGKPEDVMRIIGNSVERHVAFSIGKSIMDAHRSSMSREPFRIPLCRSSATAGGTRAKLQVSGEQVGDTTCATTPERYWVSSFPSSTSTTSEKLVQPLPVRPLKHRQSFSNDTPRSPSTESEVVIRRQKYRRTLRITSPAEADIQLSKFQDNSLRLRSLSAQRLSSEEVKFISVPVVFSGVESLDLVTSLPTNTQSIPVVKTGSFRRRISQRKSAEKCKDLPDPVPFVPSQTPFRR</sequence>
<reference evidence="8 9" key="1">
    <citation type="submission" date="2016-04" db="EMBL/GenBank/DDBJ databases">
        <title>Evolutionary innovation and constraint leading to complex multicellularity in the Ascomycota.</title>
        <authorList>
            <person name="Cisse O."/>
            <person name="Nguyen A."/>
            <person name="Hewitt D.A."/>
            <person name="Jedd G."/>
            <person name="Stajich J.E."/>
        </authorList>
    </citation>
    <scope>NUCLEOTIDE SEQUENCE [LARGE SCALE GENOMIC DNA]</scope>
    <source>
        <strain evidence="8 9">DAH-3</strain>
    </source>
</reference>
<dbReference type="EC" id="2.1.1.37" evidence="1"/>
<gene>
    <name evidence="8" type="ORF">NEOLI_000980</name>
</gene>
<accession>A0A1U7LGX5</accession>
<evidence type="ECO:0000313" key="9">
    <source>
        <dbReference type="Proteomes" id="UP000186594"/>
    </source>
</evidence>
<evidence type="ECO:0000256" key="6">
    <source>
        <dbReference type="SAM" id="MobiDB-lite"/>
    </source>
</evidence>
<name>A0A1U7LGX5_NEOID</name>
<dbReference type="GO" id="GO:0032259">
    <property type="term" value="P:methylation"/>
    <property type="evidence" value="ECO:0007669"/>
    <property type="project" value="UniProtKB-KW"/>
</dbReference>
<evidence type="ECO:0000256" key="4">
    <source>
        <dbReference type="ARBA" id="ARBA00022691"/>
    </source>
</evidence>
<feature type="domain" description="DUF7893" evidence="7">
    <location>
        <begin position="184"/>
        <end position="260"/>
    </location>
</feature>
<dbReference type="InterPro" id="IPR001525">
    <property type="entry name" value="C5_MeTfrase"/>
</dbReference>
<dbReference type="InterPro" id="IPR050390">
    <property type="entry name" value="C5-Methyltransferase"/>
</dbReference>
<dbReference type="GO" id="GO:0003886">
    <property type="term" value="F:DNA (cytosine-5-)-methyltransferase activity"/>
    <property type="evidence" value="ECO:0007669"/>
    <property type="project" value="UniProtKB-EC"/>
</dbReference>